<dbReference type="PANTHER" id="PTHR15238">
    <property type="entry name" value="54S RIBOSOMAL PROTEIN L39, MITOCHONDRIAL"/>
    <property type="match status" value="1"/>
</dbReference>
<dbReference type="GO" id="GO:0003735">
    <property type="term" value="F:structural constituent of ribosome"/>
    <property type="evidence" value="ECO:0007669"/>
    <property type="project" value="InterPro"/>
</dbReference>
<comment type="similarity">
    <text evidence="1">Belongs to the bacterial ribosomal protein bL33 family.</text>
</comment>
<comment type="caution">
    <text evidence="6">The sequence shown here is derived from an EMBL/GenBank/DDBJ whole genome shotgun (WGS) entry which is preliminary data.</text>
</comment>
<keyword evidence="7" id="KW-1185">Reference proteome</keyword>
<evidence type="ECO:0000313" key="7">
    <source>
        <dbReference type="Proteomes" id="UP000239425"/>
    </source>
</evidence>
<organism evidence="6 7">
    <name type="scientific">Holospora curviuscula</name>
    <dbReference type="NCBI Taxonomy" id="1082868"/>
    <lineage>
        <taxon>Bacteria</taxon>
        <taxon>Pseudomonadati</taxon>
        <taxon>Pseudomonadota</taxon>
        <taxon>Alphaproteobacteria</taxon>
        <taxon>Holosporales</taxon>
        <taxon>Holosporaceae</taxon>
        <taxon>Holospora</taxon>
    </lineage>
</organism>
<dbReference type="Gene3D" id="2.20.28.120">
    <property type="entry name" value="Ribosomal protein L33"/>
    <property type="match status" value="1"/>
</dbReference>
<name>A0A2S5R8Q8_9PROT</name>
<dbReference type="RefSeq" id="WP_104206911.1">
    <property type="nucleotide sequence ID" value="NZ_PHHC01000084.1"/>
</dbReference>
<dbReference type="InterPro" id="IPR001705">
    <property type="entry name" value="Ribosomal_bL33"/>
</dbReference>
<dbReference type="NCBIfam" id="TIGR01023">
    <property type="entry name" value="rpmG_bact"/>
    <property type="match status" value="1"/>
</dbReference>
<gene>
    <name evidence="6" type="ORF">HCUR_00902</name>
</gene>
<dbReference type="GO" id="GO:0006412">
    <property type="term" value="P:translation"/>
    <property type="evidence" value="ECO:0007669"/>
    <property type="project" value="InterPro"/>
</dbReference>
<dbReference type="InterPro" id="IPR038584">
    <property type="entry name" value="Ribosomal_bL33_sf"/>
</dbReference>
<protein>
    <recommendedName>
        <fullName evidence="4">Large ribosomal subunit protein bL33</fullName>
    </recommendedName>
    <alternativeName>
        <fullName evidence="5">50S ribosomal protein L33</fullName>
    </alternativeName>
</protein>
<dbReference type="PANTHER" id="PTHR15238:SF1">
    <property type="entry name" value="LARGE RIBOSOMAL SUBUNIT PROTEIN BL33M"/>
    <property type="match status" value="1"/>
</dbReference>
<evidence type="ECO:0000313" key="6">
    <source>
        <dbReference type="EMBL" id="PPE03673.1"/>
    </source>
</evidence>
<sequence length="53" mass="6224">MAKKKTNLIRMISEAGTGTFYVTKTGSKKEKLKLKKYDKKVRKHVVFKEHKIK</sequence>
<dbReference type="Pfam" id="PF00471">
    <property type="entry name" value="Ribosomal_L33"/>
    <property type="match status" value="1"/>
</dbReference>
<proteinExistence type="inferred from homology"/>
<reference evidence="6 7" key="1">
    <citation type="submission" date="2017-11" db="EMBL/GenBank/DDBJ databases">
        <title>Comparative genomic analysis of Holospora spp., intranuclear symbionts of paramecia.</title>
        <authorList>
            <person name="Garushyants S.K."/>
            <person name="Beliavskaya A."/>
            <person name="Malko D.B."/>
            <person name="Logacheva M.D."/>
            <person name="Rautian M.S."/>
            <person name="Gelfand M.S."/>
        </authorList>
    </citation>
    <scope>NUCLEOTIDE SEQUENCE [LARGE SCALE GENOMIC DNA]</scope>
    <source>
        <strain evidence="7">02AZ16</strain>
    </source>
</reference>
<dbReference type="AlphaFoldDB" id="A0A2S5R8Q8"/>
<evidence type="ECO:0000256" key="2">
    <source>
        <dbReference type="ARBA" id="ARBA00022980"/>
    </source>
</evidence>
<keyword evidence="2 6" id="KW-0689">Ribosomal protein</keyword>
<accession>A0A2S5R8Q8</accession>
<dbReference type="GO" id="GO:0005737">
    <property type="term" value="C:cytoplasm"/>
    <property type="evidence" value="ECO:0007669"/>
    <property type="project" value="UniProtKB-ARBA"/>
</dbReference>
<dbReference type="GO" id="GO:0015934">
    <property type="term" value="C:large ribosomal subunit"/>
    <property type="evidence" value="ECO:0007669"/>
    <property type="project" value="TreeGrafter"/>
</dbReference>
<dbReference type="EMBL" id="PHHC01000084">
    <property type="protein sequence ID" value="PPE03673.1"/>
    <property type="molecule type" value="Genomic_DNA"/>
</dbReference>
<dbReference type="SUPFAM" id="SSF57829">
    <property type="entry name" value="Zn-binding ribosomal proteins"/>
    <property type="match status" value="1"/>
</dbReference>
<dbReference type="InterPro" id="IPR011332">
    <property type="entry name" value="Ribosomal_zn-bd"/>
</dbReference>
<evidence type="ECO:0000256" key="3">
    <source>
        <dbReference type="ARBA" id="ARBA00023274"/>
    </source>
</evidence>
<evidence type="ECO:0000256" key="1">
    <source>
        <dbReference type="ARBA" id="ARBA00007596"/>
    </source>
</evidence>
<keyword evidence="3" id="KW-0687">Ribonucleoprotein</keyword>
<evidence type="ECO:0000256" key="4">
    <source>
        <dbReference type="ARBA" id="ARBA00035176"/>
    </source>
</evidence>
<evidence type="ECO:0000256" key="5">
    <source>
        <dbReference type="ARBA" id="ARBA00035488"/>
    </source>
</evidence>
<dbReference type="Proteomes" id="UP000239425">
    <property type="component" value="Unassembled WGS sequence"/>
</dbReference>